<dbReference type="EMBL" id="JBGOOL010000022">
    <property type="protein sequence ID" value="MEZ8053410.1"/>
    <property type="molecule type" value="Genomic_DNA"/>
</dbReference>
<keyword evidence="3" id="KW-1185">Reference proteome</keyword>
<keyword evidence="1" id="KW-1133">Transmembrane helix</keyword>
<keyword evidence="1" id="KW-0472">Membrane</keyword>
<protein>
    <submittedName>
        <fullName evidence="2">Uncharacterized protein</fullName>
    </submittedName>
</protein>
<evidence type="ECO:0000256" key="1">
    <source>
        <dbReference type="SAM" id="Phobius"/>
    </source>
</evidence>
<feature type="transmembrane region" description="Helical" evidence="1">
    <location>
        <begin position="28"/>
        <end position="50"/>
    </location>
</feature>
<proteinExistence type="predicted"/>
<dbReference type="Proteomes" id="UP001569175">
    <property type="component" value="Unassembled WGS sequence"/>
</dbReference>
<organism evidence="2 3">
    <name type="scientific">Vibrio atlanticus</name>
    <dbReference type="NCBI Taxonomy" id="693153"/>
    <lineage>
        <taxon>Bacteria</taxon>
        <taxon>Pseudomonadati</taxon>
        <taxon>Pseudomonadota</taxon>
        <taxon>Gammaproteobacteria</taxon>
        <taxon>Vibrionales</taxon>
        <taxon>Vibrionaceae</taxon>
        <taxon>Vibrio</taxon>
    </lineage>
</organism>
<dbReference type="RefSeq" id="WP_371707638.1">
    <property type="nucleotide sequence ID" value="NZ_JBGOOL010000022.1"/>
</dbReference>
<accession>A0ABV4KLU0</accession>
<evidence type="ECO:0000313" key="3">
    <source>
        <dbReference type="Proteomes" id="UP001569175"/>
    </source>
</evidence>
<keyword evidence="1" id="KW-0812">Transmembrane</keyword>
<sequence>KSAGTAFDGSNPSPSTIFSLIGKSKSQLIELAFFVSELCILLTCLSKLIFLNTVLNFLNTNPLQPKKG</sequence>
<feature type="non-terminal residue" evidence="2">
    <location>
        <position position="1"/>
    </location>
</feature>
<comment type="caution">
    <text evidence="2">The sequence shown here is derived from an EMBL/GenBank/DDBJ whole genome shotgun (WGS) entry which is preliminary data.</text>
</comment>
<name>A0ABV4KLU0_9VIBR</name>
<reference evidence="2 3" key="1">
    <citation type="submission" date="2024-06" db="EMBL/GenBank/DDBJ databases">
        <authorList>
            <person name="Steensen K."/>
            <person name="Seneca J."/>
            <person name="Bartlau N."/>
            <person name="Yu A.X."/>
            <person name="Polz M.F."/>
        </authorList>
    </citation>
    <scope>NUCLEOTIDE SEQUENCE [LARGE SCALE GENOMIC DNA]</scope>
    <source>
        <strain evidence="2 3">1F9</strain>
    </source>
</reference>
<gene>
    <name evidence="2" type="ORF">ACED57_09660</name>
</gene>
<evidence type="ECO:0000313" key="2">
    <source>
        <dbReference type="EMBL" id="MEZ8053410.1"/>
    </source>
</evidence>